<evidence type="ECO:0000256" key="4">
    <source>
        <dbReference type="SAM" id="Coils"/>
    </source>
</evidence>
<dbReference type="GO" id="GO:0005524">
    <property type="term" value="F:ATP binding"/>
    <property type="evidence" value="ECO:0007669"/>
    <property type="project" value="UniProtKB-KW"/>
</dbReference>
<dbReference type="FunFam" id="3.40.50.300:FF:000011">
    <property type="entry name" value="Putative ABC transporter ATP-binding component"/>
    <property type="match status" value="1"/>
</dbReference>
<dbReference type="Pfam" id="PF16326">
    <property type="entry name" value="ABC_tran_CTD"/>
    <property type="match status" value="1"/>
</dbReference>
<feature type="coiled-coil region" evidence="4">
    <location>
        <begin position="616"/>
        <end position="683"/>
    </location>
</feature>
<dbReference type="InterPro" id="IPR037118">
    <property type="entry name" value="Val-tRNA_synth_C_sf"/>
</dbReference>
<accession>A0A4R6Q2Y5</accession>
<dbReference type="InterPro" id="IPR003439">
    <property type="entry name" value="ABC_transporter-like_ATP-bd"/>
</dbReference>
<evidence type="ECO:0000313" key="7">
    <source>
        <dbReference type="Proteomes" id="UP000295500"/>
    </source>
</evidence>
<dbReference type="OrthoDB" id="9801441at2"/>
<dbReference type="Proteomes" id="UP000295500">
    <property type="component" value="Unassembled WGS sequence"/>
</dbReference>
<dbReference type="InterPro" id="IPR032781">
    <property type="entry name" value="ABC_tran_Xtn"/>
</dbReference>
<name>A0A4R6Q2Y5_9FIRM</name>
<dbReference type="EMBL" id="SNXO01000018">
    <property type="protein sequence ID" value="TDP55986.1"/>
    <property type="molecule type" value="Genomic_DNA"/>
</dbReference>
<keyword evidence="7" id="KW-1185">Reference proteome</keyword>
<dbReference type="CDD" id="cd03221">
    <property type="entry name" value="ABCF_EF-3"/>
    <property type="match status" value="2"/>
</dbReference>
<organism evidence="6 7">
    <name type="scientific">Aminicella lysinilytica</name>
    <dbReference type="NCBI Taxonomy" id="433323"/>
    <lineage>
        <taxon>Bacteria</taxon>
        <taxon>Bacillati</taxon>
        <taxon>Bacillota</taxon>
        <taxon>Clostridia</taxon>
        <taxon>Peptostreptococcales</taxon>
        <taxon>Anaerovoracaceae</taxon>
        <taxon>Aminicella</taxon>
    </lineage>
</organism>
<keyword evidence="4" id="KW-0175">Coiled coil</keyword>
<keyword evidence="2" id="KW-0547">Nucleotide-binding</keyword>
<dbReference type="FunFam" id="3.40.50.300:FF:000309">
    <property type="entry name" value="ABC transporter ATP-binding protein"/>
    <property type="match status" value="1"/>
</dbReference>
<evidence type="ECO:0000256" key="1">
    <source>
        <dbReference type="ARBA" id="ARBA00022737"/>
    </source>
</evidence>
<dbReference type="PANTHER" id="PTHR42855:SF2">
    <property type="entry name" value="DRUG RESISTANCE ABC TRANSPORTER,ATP-BINDING PROTEIN"/>
    <property type="match status" value="1"/>
</dbReference>
<dbReference type="InterPro" id="IPR017871">
    <property type="entry name" value="ABC_transporter-like_CS"/>
</dbReference>
<evidence type="ECO:0000256" key="2">
    <source>
        <dbReference type="ARBA" id="ARBA00022741"/>
    </source>
</evidence>
<dbReference type="SUPFAM" id="SSF52540">
    <property type="entry name" value="P-loop containing nucleoside triphosphate hydrolases"/>
    <property type="match status" value="2"/>
</dbReference>
<evidence type="ECO:0000259" key="5">
    <source>
        <dbReference type="PROSITE" id="PS50893"/>
    </source>
</evidence>
<evidence type="ECO:0000256" key="3">
    <source>
        <dbReference type="ARBA" id="ARBA00022840"/>
    </source>
</evidence>
<sequence length="687" mass="77868">MIVLSATDLTKAYGVDVILDRMSFHVNSGDRVGIVGANGAGKTTLLNILAGRDHADSGDFFVSKDISMGYLAQKDTFDDNSTLLEEVHRIYGHFEKLENEIHRLSDKVAEMASDGELDSDEYHRALHRLGDLQDRFRNEGGFSYKSEMKGILTSMAFSEDYYDKPIHTLSGGERTRLALACLLMEKPDILLLDEPTNHLDIGMLKWLEQFLKAYTGTILLVSHDRYFLDQMATRIFDVEHRRLKSYEGNYTEFAIKKREQREADIRAYGKQQDEIKRQEDIIRKFKERGTEHLAKRAASREKKLAAMDVMDRPEEELGSMKIHFRQEYKSGNDVLFGEDLSKSFGFGADRRDLFENVDFDIKKGERICIVGPNGIGKTTLLKIMMGDLTPTAGYLKIGHNVTFGYYDQRQEMLDDSKTVMDEVHDSYRLYKDSEIRAILGRFLFTNDQVFIPVGSLSGGEKARLALLKLMMSGTNVLVLDEPTNHLDIDSKEVFEDALKDYPGTVIAVSHDRYFLNKVASRIFELGPSGITQYVGGYDYYEEKKASIQSGKKYIEELKDEGSAGVVTAGLHTGGQSKASPNDDLVDGLRDAQKASGMEVAPAGQEALSPAEERALKKQKQAEHRRNERQRKELEDTIDSLETEIKEIQEDMCKPANLSDSKALREMQEKLDSAQEELDFVYDEWLNL</sequence>
<dbReference type="GO" id="GO:0003677">
    <property type="term" value="F:DNA binding"/>
    <property type="evidence" value="ECO:0007669"/>
    <property type="project" value="InterPro"/>
</dbReference>
<proteinExistence type="predicted"/>
<gene>
    <name evidence="6" type="ORF">EV211_11840</name>
</gene>
<dbReference type="GO" id="GO:0016887">
    <property type="term" value="F:ATP hydrolysis activity"/>
    <property type="evidence" value="ECO:0007669"/>
    <property type="project" value="InterPro"/>
</dbReference>
<dbReference type="SMART" id="SM00382">
    <property type="entry name" value="AAA"/>
    <property type="match status" value="2"/>
</dbReference>
<dbReference type="InterPro" id="IPR003593">
    <property type="entry name" value="AAA+_ATPase"/>
</dbReference>
<dbReference type="PROSITE" id="PS50893">
    <property type="entry name" value="ABC_TRANSPORTER_2"/>
    <property type="match status" value="2"/>
</dbReference>
<feature type="domain" description="ABC transporter" evidence="5">
    <location>
        <begin position="335"/>
        <end position="552"/>
    </location>
</feature>
<dbReference type="AlphaFoldDB" id="A0A4R6Q2Y5"/>
<dbReference type="Gene3D" id="3.40.50.300">
    <property type="entry name" value="P-loop containing nucleotide triphosphate hydrolases"/>
    <property type="match status" value="2"/>
</dbReference>
<dbReference type="InterPro" id="IPR051309">
    <property type="entry name" value="ABCF_ATPase"/>
</dbReference>
<evidence type="ECO:0000313" key="6">
    <source>
        <dbReference type="EMBL" id="TDP55986.1"/>
    </source>
</evidence>
<dbReference type="Gene3D" id="1.10.287.380">
    <property type="entry name" value="Valyl-tRNA synthetase, C-terminal domain"/>
    <property type="match status" value="1"/>
</dbReference>
<comment type="caution">
    <text evidence="6">The sequence shown here is derived from an EMBL/GenBank/DDBJ whole genome shotgun (WGS) entry which is preliminary data.</text>
</comment>
<dbReference type="Pfam" id="PF12848">
    <property type="entry name" value="ABC_tran_Xtn"/>
    <property type="match status" value="1"/>
</dbReference>
<reference evidence="6 7" key="1">
    <citation type="submission" date="2019-03" db="EMBL/GenBank/DDBJ databases">
        <title>Genomic Encyclopedia of Type Strains, Phase IV (KMG-IV): sequencing the most valuable type-strain genomes for metagenomic binning, comparative biology and taxonomic classification.</title>
        <authorList>
            <person name="Goeker M."/>
        </authorList>
    </citation>
    <scope>NUCLEOTIDE SEQUENCE [LARGE SCALE GENOMIC DNA]</scope>
    <source>
        <strain evidence="6 7">DSM 28287</strain>
    </source>
</reference>
<feature type="domain" description="ABC transporter" evidence="5">
    <location>
        <begin position="4"/>
        <end position="265"/>
    </location>
</feature>
<dbReference type="Pfam" id="PF00005">
    <property type="entry name" value="ABC_tran"/>
    <property type="match status" value="2"/>
</dbReference>
<dbReference type="InterPro" id="IPR027417">
    <property type="entry name" value="P-loop_NTPase"/>
</dbReference>
<dbReference type="PROSITE" id="PS00211">
    <property type="entry name" value="ABC_TRANSPORTER_1"/>
    <property type="match status" value="2"/>
</dbReference>
<keyword evidence="3 6" id="KW-0067">ATP-binding</keyword>
<dbReference type="RefSeq" id="WP_133528503.1">
    <property type="nucleotide sequence ID" value="NZ_SNXO01000018.1"/>
</dbReference>
<keyword evidence="1" id="KW-0677">Repeat</keyword>
<dbReference type="InterPro" id="IPR032524">
    <property type="entry name" value="ABC_tran_C"/>
</dbReference>
<dbReference type="PANTHER" id="PTHR42855">
    <property type="entry name" value="ABC TRANSPORTER ATP-BINDING SUBUNIT"/>
    <property type="match status" value="1"/>
</dbReference>
<protein>
    <submittedName>
        <fullName evidence="6">ATP-binding cassette subfamily F protein 3</fullName>
    </submittedName>
</protein>